<dbReference type="AlphaFoldDB" id="A0AAW0TUL6"/>
<evidence type="ECO:0000313" key="3">
    <source>
        <dbReference type="Proteomes" id="UP001487740"/>
    </source>
</evidence>
<organism evidence="2 3">
    <name type="scientific">Scylla paramamosain</name>
    <name type="common">Mud crab</name>
    <dbReference type="NCBI Taxonomy" id="85552"/>
    <lineage>
        <taxon>Eukaryota</taxon>
        <taxon>Metazoa</taxon>
        <taxon>Ecdysozoa</taxon>
        <taxon>Arthropoda</taxon>
        <taxon>Crustacea</taxon>
        <taxon>Multicrustacea</taxon>
        <taxon>Malacostraca</taxon>
        <taxon>Eumalacostraca</taxon>
        <taxon>Eucarida</taxon>
        <taxon>Decapoda</taxon>
        <taxon>Pleocyemata</taxon>
        <taxon>Brachyura</taxon>
        <taxon>Eubrachyura</taxon>
        <taxon>Portunoidea</taxon>
        <taxon>Portunidae</taxon>
        <taxon>Portuninae</taxon>
        <taxon>Scylla</taxon>
    </lineage>
</organism>
<feature type="region of interest" description="Disordered" evidence="1">
    <location>
        <begin position="59"/>
        <end position="85"/>
    </location>
</feature>
<sequence length="85" mass="9278">MRAQCEAVKRRAAAERSGAAGRPMEQRRTSRSIRASAIDFYLAASRFPFHSNWVAGGECAGRSVTTGGQEGKGERWRGEQQGSPH</sequence>
<reference evidence="2 3" key="1">
    <citation type="submission" date="2023-03" db="EMBL/GenBank/DDBJ databases">
        <title>High-quality genome of Scylla paramamosain provides insights in environmental adaptation.</title>
        <authorList>
            <person name="Zhang L."/>
        </authorList>
    </citation>
    <scope>NUCLEOTIDE SEQUENCE [LARGE SCALE GENOMIC DNA]</scope>
    <source>
        <strain evidence="2">LZ_2023a</strain>
        <tissue evidence="2">Muscle</tissue>
    </source>
</reference>
<evidence type="ECO:0000313" key="2">
    <source>
        <dbReference type="EMBL" id="KAK8390833.1"/>
    </source>
</evidence>
<dbReference type="Proteomes" id="UP001487740">
    <property type="component" value="Unassembled WGS sequence"/>
</dbReference>
<accession>A0AAW0TUL6</accession>
<proteinExistence type="predicted"/>
<evidence type="ECO:0000256" key="1">
    <source>
        <dbReference type="SAM" id="MobiDB-lite"/>
    </source>
</evidence>
<feature type="region of interest" description="Disordered" evidence="1">
    <location>
        <begin position="1"/>
        <end position="30"/>
    </location>
</feature>
<keyword evidence="3" id="KW-1185">Reference proteome</keyword>
<comment type="caution">
    <text evidence="2">The sequence shown here is derived from an EMBL/GenBank/DDBJ whole genome shotgun (WGS) entry which is preliminary data.</text>
</comment>
<dbReference type="EMBL" id="JARAKH010000025">
    <property type="protein sequence ID" value="KAK8390833.1"/>
    <property type="molecule type" value="Genomic_DNA"/>
</dbReference>
<protein>
    <submittedName>
        <fullName evidence="2">Uncharacterized protein</fullName>
    </submittedName>
</protein>
<gene>
    <name evidence="2" type="ORF">O3P69_010505</name>
</gene>
<name>A0AAW0TUL6_SCYPA</name>